<dbReference type="PRINTS" id="PR00039">
    <property type="entry name" value="HTHLYSR"/>
</dbReference>
<accession>A0A4U1BEL4</accession>
<dbReference type="EMBL" id="SWCI01000007">
    <property type="protein sequence ID" value="TKB48430.1"/>
    <property type="molecule type" value="Genomic_DNA"/>
</dbReference>
<dbReference type="InterPro" id="IPR058163">
    <property type="entry name" value="LysR-type_TF_proteobact-type"/>
</dbReference>
<dbReference type="SUPFAM" id="SSF46785">
    <property type="entry name" value="Winged helix' DNA-binding domain"/>
    <property type="match status" value="1"/>
</dbReference>
<dbReference type="PROSITE" id="PS50931">
    <property type="entry name" value="HTH_LYSR"/>
    <property type="match status" value="1"/>
</dbReference>
<keyword evidence="3" id="KW-0238">DNA-binding</keyword>
<dbReference type="InterPro" id="IPR000847">
    <property type="entry name" value="LysR_HTH_N"/>
</dbReference>
<dbReference type="GO" id="GO:0006351">
    <property type="term" value="P:DNA-templated transcription"/>
    <property type="evidence" value="ECO:0007669"/>
    <property type="project" value="TreeGrafter"/>
</dbReference>
<dbReference type="AlphaFoldDB" id="A0A4U1BEL4"/>
<comment type="similarity">
    <text evidence="1">Belongs to the LysR transcriptional regulatory family.</text>
</comment>
<proteinExistence type="inferred from homology"/>
<dbReference type="GO" id="GO:0043565">
    <property type="term" value="F:sequence-specific DNA binding"/>
    <property type="evidence" value="ECO:0007669"/>
    <property type="project" value="TreeGrafter"/>
</dbReference>
<name>A0A4U1BEL4_9GAMM</name>
<dbReference type="Gene3D" id="3.40.190.290">
    <property type="match status" value="1"/>
</dbReference>
<dbReference type="Pfam" id="PF00126">
    <property type="entry name" value="HTH_1"/>
    <property type="match status" value="1"/>
</dbReference>
<organism evidence="6 7">
    <name type="scientific">Ferrimonas sediminicola</name>
    <dbReference type="NCBI Taxonomy" id="2569538"/>
    <lineage>
        <taxon>Bacteria</taxon>
        <taxon>Pseudomonadati</taxon>
        <taxon>Pseudomonadota</taxon>
        <taxon>Gammaproteobacteria</taxon>
        <taxon>Alteromonadales</taxon>
        <taxon>Ferrimonadaceae</taxon>
        <taxon>Ferrimonas</taxon>
    </lineage>
</organism>
<dbReference type="PANTHER" id="PTHR30537:SF72">
    <property type="entry name" value="LYSR FAMILY TRANSCRIPTIONAL REGULATOR"/>
    <property type="match status" value="1"/>
</dbReference>
<dbReference type="GO" id="GO:0003700">
    <property type="term" value="F:DNA-binding transcription factor activity"/>
    <property type="evidence" value="ECO:0007669"/>
    <property type="project" value="InterPro"/>
</dbReference>
<dbReference type="SUPFAM" id="SSF53850">
    <property type="entry name" value="Periplasmic binding protein-like II"/>
    <property type="match status" value="1"/>
</dbReference>
<evidence type="ECO:0000259" key="5">
    <source>
        <dbReference type="PROSITE" id="PS50931"/>
    </source>
</evidence>
<evidence type="ECO:0000256" key="2">
    <source>
        <dbReference type="ARBA" id="ARBA00023015"/>
    </source>
</evidence>
<keyword evidence="4" id="KW-0804">Transcription</keyword>
<dbReference type="PANTHER" id="PTHR30537">
    <property type="entry name" value="HTH-TYPE TRANSCRIPTIONAL REGULATOR"/>
    <property type="match status" value="1"/>
</dbReference>
<evidence type="ECO:0000313" key="6">
    <source>
        <dbReference type="EMBL" id="TKB48430.1"/>
    </source>
</evidence>
<dbReference type="InterPro" id="IPR036388">
    <property type="entry name" value="WH-like_DNA-bd_sf"/>
</dbReference>
<dbReference type="InterPro" id="IPR005119">
    <property type="entry name" value="LysR_subst-bd"/>
</dbReference>
<evidence type="ECO:0000256" key="4">
    <source>
        <dbReference type="ARBA" id="ARBA00023163"/>
    </source>
</evidence>
<comment type="caution">
    <text evidence="6">The sequence shown here is derived from an EMBL/GenBank/DDBJ whole genome shotgun (WGS) entry which is preliminary data.</text>
</comment>
<dbReference type="RefSeq" id="WP_136853541.1">
    <property type="nucleotide sequence ID" value="NZ_SWCI01000007.1"/>
</dbReference>
<reference evidence="6 7" key="1">
    <citation type="submission" date="2019-04" db="EMBL/GenBank/DDBJ databases">
        <authorList>
            <person name="Hwang J.C."/>
        </authorList>
    </citation>
    <scope>NUCLEOTIDE SEQUENCE [LARGE SCALE GENOMIC DNA]</scope>
    <source>
        <strain evidence="6 7">IMCC35001</strain>
    </source>
</reference>
<feature type="domain" description="HTH lysR-type" evidence="5">
    <location>
        <begin position="1"/>
        <end position="61"/>
    </location>
</feature>
<dbReference type="Proteomes" id="UP000305674">
    <property type="component" value="Unassembled WGS sequence"/>
</dbReference>
<sequence>MEIELTRHLPAFIAAARTRNFSAAARQLGVTPAAISKNIRTLEQGLGVRLFHRTTHSLSLTDEGAAFYNRVCPLVSELTEVLGTTRDLSGSPAGKLRVSLPYQYGRQYLIPLLNRFLTTYPEIELDMRFEDRVVDLAEEGIDVAIGNQVSEDANVIARPLAAIELQILASPQFLATHGTPEHPDDLERFNCVRYRSPSTMRLMPWYFRAADGSEFSRDNLKSNISVTSPELGMELAAKGVGIAMGAKFYSREFLDRGDLVPILTTFSTQRPPMMIYYATRRQLPAKTRVFIDYLFEVLGQPSPQRPATP</sequence>
<evidence type="ECO:0000256" key="1">
    <source>
        <dbReference type="ARBA" id="ARBA00009437"/>
    </source>
</evidence>
<dbReference type="InterPro" id="IPR036390">
    <property type="entry name" value="WH_DNA-bd_sf"/>
</dbReference>
<evidence type="ECO:0000313" key="7">
    <source>
        <dbReference type="Proteomes" id="UP000305674"/>
    </source>
</evidence>
<dbReference type="Pfam" id="PF03466">
    <property type="entry name" value="LysR_substrate"/>
    <property type="match status" value="1"/>
</dbReference>
<keyword evidence="7" id="KW-1185">Reference proteome</keyword>
<dbReference type="OrthoDB" id="9786526at2"/>
<evidence type="ECO:0000256" key="3">
    <source>
        <dbReference type="ARBA" id="ARBA00023125"/>
    </source>
</evidence>
<protein>
    <submittedName>
        <fullName evidence="6">LysR family transcriptional regulator</fullName>
    </submittedName>
</protein>
<dbReference type="Gene3D" id="1.10.10.10">
    <property type="entry name" value="Winged helix-like DNA-binding domain superfamily/Winged helix DNA-binding domain"/>
    <property type="match status" value="1"/>
</dbReference>
<dbReference type="CDD" id="cd08422">
    <property type="entry name" value="PBP2_CrgA_like"/>
    <property type="match status" value="1"/>
</dbReference>
<keyword evidence="2" id="KW-0805">Transcription regulation</keyword>
<gene>
    <name evidence="6" type="ORF">FCL40_12020</name>
</gene>
<dbReference type="FunFam" id="1.10.10.10:FF:000001">
    <property type="entry name" value="LysR family transcriptional regulator"/>
    <property type="match status" value="1"/>
</dbReference>